<dbReference type="STRING" id="411461.DORFOR_01138"/>
<dbReference type="AlphaFoldDB" id="B0G4F1"/>
<evidence type="ECO:0000259" key="1">
    <source>
        <dbReference type="Pfam" id="PF23343"/>
    </source>
</evidence>
<gene>
    <name evidence="2" type="ORF">DORFOR_01138</name>
</gene>
<dbReference type="eggNOG" id="ENOG5031EKC">
    <property type="taxonomic scope" value="Bacteria"/>
</dbReference>
<comment type="caution">
    <text evidence="2">The sequence shown here is derived from an EMBL/GenBank/DDBJ whole genome shotgun (WGS) entry which is preliminary data.</text>
</comment>
<reference evidence="2 3" key="2">
    <citation type="submission" date="2007-10" db="EMBL/GenBank/DDBJ databases">
        <authorList>
            <person name="Fulton L."/>
            <person name="Clifton S."/>
            <person name="Fulton B."/>
            <person name="Xu J."/>
            <person name="Minx P."/>
            <person name="Pepin K.H."/>
            <person name="Johnson M."/>
            <person name="Thiruvilangam P."/>
            <person name="Bhonagiri V."/>
            <person name="Nash W.E."/>
            <person name="Wang C."/>
            <person name="Mardis E.R."/>
            <person name="Wilson R.K."/>
        </authorList>
    </citation>
    <scope>NUCLEOTIDE SEQUENCE [LARGE SCALE GENOMIC DNA]</scope>
    <source>
        <strain evidence="2 3">ATCC 27755</strain>
    </source>
</reference>
<dbReference type="InterPro" id="IPR056906">
    <property type="entry name" value="ORF2/G2P_dom"/>
</dbReference>
<dbReference type="Proteomes" id="UP000005359">
    <property type="component" value="Unassembled WGS sequence"/>
</dbReference>
<sequence>MKKRYKRLTYVFKNSIEVYEYLDGRYGAPGEKREKKKKATKEEIAKRNQWNRERKVRHKLKTWFHENDYLVLLTYKKEERPPDMKTAKAQFKTWYEKLRKEFRKRGAELRWIRNIEKGLRGNWHVHVVINRIEGADILIKKAWPHGSATFKHLYENGDFADLAGYMCKTPETCARYNESLSEASYSASKNLPVEEPKVKKLAYWRKEPKEKEGYYIDRDSFHEGTNPRTKCKYRYYTLVRIHRRI</sequence>
<dbReference type="Pfam" id="PF23343">
    <property type="entry name" value="REP_ORF2-G2P"/>
    <property type="match status" value="1"/>
</dbReference>
<organism evidence="2 3">
    <name type="scientific">Dorea formicigenerans ATCC 27755</name>
    <dbReference type="NCBI Taxonomy" id="411461"/>
    <lineage>
        <taxon>Bacteria</taxon>
        <taxon>Bacillati</taxon>
        <taxon>Bacillota</taxon>
        <taxon>Clostridia</taxon>
        <taxon>Lachnospirales</taxon>
        <taxon>Lachnospiraceae</taxon>
        <taxon>Dorea</taxon>
    </lineage>
</organism>
<protein>
    <recommendedName>
        <fullName evidence="1">Replication-associated protein ORF2/G2P domain-containing protein</fullName>
    </recommendedName>
</protein>
<accession>B0G4F1</accession>
<evidence type="ECO:0000313" key="2">
    <source>
        <dbReference type="EMBL" id="EDR47603.1"/>
    </source>
</evidence>
<evidence type="ECO:0000313" key="3">
    <source>
        <dbReference type="Proteomes" id="UP000005359"/>
    </source>
</evidence>
<name>B0G4F1_9FIRM</name>
<feature type="domain" description="Replication-associated protein ORF2/G2P" evidence="1">
    <location>
        <begin position="70"/>
        <end position="169"/>
    </location>
</feature>
<proteinExistence type="predicted"/>
<dbReference type="GeneID" id="92863006"/>
<dbReference type="EMBL" id="AAXA02000011">
    <property type="protein sequence ID" value="EDR47603.1"/>
    <property type="molecule type" value="Genomic_DNA"/>
</dbReference>
<dbReference type="PaxDb" id="411461-DORFOR_01138"/>
<dbReference type="RefSeq" id="WP_005331995.1">
    <property type="nucleotide sequence ID" value="NZ_AAXA02000011.1"/>
</dbReference>
<reference evidence="2 3" key="1">
    <citation type="submission" date="2007-10" db="EMBL/GenBank/DDBJ databases">
        <title>Draft genome sequence of Dorea formicigenerans(ATCC 27755).</title>
        <authorList>
            <person name="Sudarsanam P."/>
            <person name="Ley R."/>
            <person name="Guruge J."/>
            <person name="Turnbaugh P.J."/>
            <person name="Mahowald M."/>
            <person name="Liep D."/>
            <person name="Gordon J."/>
        </authorList>
    </citation>
    <scope>NUCLEOTIDE SEQUENCE [LARGE SCALE GENOMIC DNA]</scope>
    <source>
        <strain evidence="2 3">ATCC 27755</strain>
    </source>
</reference>